<keyword evidence="3" id="KW-1185">Reference proteome</keyword>
<evidence type="ECO:0000313" key="3">
    <source>
        <dbReference type="Proteomes" id="UP000041254"/>
    </source>
</evidence>
<feature type="region of interest" description="Disordered" evidence="1">
    <location>
        <begin position="292"/>
        <end position="315"/>
    </location>
</feature>
<organism evidence="2 3">
    <name type="scientific">Vitrella brassicaformis (strain CCMP3155)</name>
    <dbReference type="NCBI Taxonomy" id="1169540"/>
    <lineage>
        <taxon>Eukaryota</taxon>
        <taxon>Sar</taxon>
        <taxon>Alveolata</taxon>
        <taxon>Colpodellida</taxon>
        <taxon>Vitrellaceae</taxon>
        <taxon>Vitrella</taxon>
    </lineage>
</organism>
<evidence type="ECO:0000256" key="1">
    <source>
        <dbReference type="SAM" id="MobiDB-lite"/>
    </source>
</evidence>
<gene>
    <name evidence="2" type="ORF">Vbra_22184</name>
</gene>
<sequence length="342" mass="39179">MQALIDKCGEYATQWKERVDQLQERGKQIHEYRKSTETEAAAAKAEDEKLVKQNREKRQLMTGTLQELHDAFIMQAKEEVRSYEAHLRVKAIADVANASTPASLLHQILNKVMAWREDYTNHLRRWQQGGALAIDIRKWLETVLRCVQEELQKAIDHLKEMLPHYRDVSIELVRRQAQEIDQNIRDKTDAINWWHMKLHKLTQKYEQLKGDALARKQIKEKIETAEQHSKHLLPGEIESLVAAKEKLTAGLEKLMVALGCSEPSGCIGTTSRAKEWVDEHFLRADGCCDRLDAPSPPPPPSLHPSYPSSVRTEQSEDMLSVIDLGDDRMDESLIVVASRRAP</sequence>
<dbReference type="VEuPathDB" id="CryptoDB:Vbra_22184"/>
<accession>A0A0G4GD94</accession>
<dbReference type="PhylomeDB" id="A0A0G4GD94"/>
<name>A0A0G4GD94_VITBC</name>
<reference evidence="2 3" key="1">
    <citation type="submission" date="2014-11" db="EMBL/GenBank/DDBJ databases">
        <authorList>
            <person name="Zhu J."/>
            <person name="Qi W."/>
            <person name="Song R."/>
        </authorList>
    </citation>
    <scope>NUCLEOTIDE SEQUENCE [LARGE SCALE GENOMIC DNA]</scope>
</reference>
<protein>
    <submittedName>
        <fullName evidence="2">Uncharacterized protein</fullName>
    </submittedName>
</protein>
<evidence type="ECO:0000313" key="2">
    <source>
        <dbReference type="EMBL" id="CEM26975.1"/>
    </source>
</evidence>
<proteinExistence type="predicted"/>
<dbReference type="AlphaFoldDB" id="A0A0G4GD94"/>
<dbReference type="InParanoid" id="A0A0G4GD94"/>
<dbReference type="EMBL" id="CDMY01000624">
    <property type="protein sequence ID" value="CEM26975.1"/>
    <property type="molecule type" value="Genomic_DNA"/>
</dbReference>
<dbReference type="Proteomes" id="UP000041254">
    <property type="component" value="Unassembled WGS sequence"/>
</dbReference>